<proteinExistence type="predicted"/>
<accession>A0A0M3HGV0</accession>
<dbReference type="AlphaFoldDB" id="A0A0M3HGV0"/>
<protein>
    <submittedName>
        <fullName evidence="2">Uncharacterized protein</fullName>
    </submittedName>
</protein>
<keyword evidence="1" id="KW-1185">Reference proteome</keyword>
<dbReference type="Proteomes" id="UP000036681">
    <property type="component" value="Unplaced"/>
</dbReference>
<evidence type="ECO:0000313" key="1">
    <source>
        <dbReference type="Proteomes" id="UP000036681"/>
    </source>
</evidence>
<name>A0A0M3HGV0_ASCLU</name>
<dbReference type="WBParaSite" id="ALUE_0000074501-mRNA-1">
    <property type="protein sequence ID" value="ALUE_0000074501-mRNA-1"/>
    <property type="gene ID" value="ALUE_0000074501"/>
</dbReference>
<reference evidence="2" key="1">
    <citation type="submission" date="2017-02" db="UniProtKB">
        <authorList>
            <consortium name="WormBaseParasite"/>
        </authorList>
    </citation>
    <scope>IDENTIFICATION</scope>
</reference>
<sequence length="108" mass="12299">MFISSIIFVKHITRPSYLYVDIGAGFLQFDMFCAIDDVQQSNMCILLDGYWKDRFTTLKLVSCQNCMSVGDAIREVDARSLITSDFLLITNPATICTSDLRPQIKAYR</sequence>
<organism evidence="1 2">
    <name type="scientific">Ascaris lumbricoides</name>
    <name type="common">Giant roundworm</name>
    <dbReference type="NCBI Taxonomy" id="6252"/>
    <lineage>
        <taxon>Eukaryota</taxon>
        <taxon>Metazoa</taxon>
        <taxon>Ecdysozoa</taxon>
        <taxon>Nematoda</taxon>
        <taxon>Chromadorea</taxon>
        <taxon>Rhabditida</taxon>
        <taxon>Spirurina</taxon>
        <taxon>Ascaridomorpha</taxon>
        <taxon>Ascaridoidea</taxon>
        <taxon>Ascarididae</taxon>
        <taxon>Ascaris</taxon>
    </lineage>
</organism>
<evidence type="ECO:0000313" key="2">
    <source>
        <dbReference type="WBParaSite" id="ALUE_0000074501-mRNA-1"/>
    </source>
</evidence>